<dbReference type="AlphaFoldDB" id="A0A0C9WXH4"/>
<name>A0A0C9WXH4_9AGAR</name>
<proteinExistence type="predicted"/>
<reference evidence="2 3" key="1">
    <citation type="submission" date="2014-04" db="EMBL/GenBank/DDBJ databases">
        <authorList>
            <consortium name="DOE Joint Genome Institute"/>
            <person name="Kuo A."/>
            <person name="Kohler A."/>
            <person name="Nagy L.G."/>
            <person name="Floudas D."/>
            <person name="Copeland A."/>
            <person name="Barry K.W."/>
            <person name="Cichocki N."/>
            <person name="Veneault-Fourrey C."/>
            <person name="LaButti K."/>
            <person name="Lindquist E.A."/>
            <person name="Lipzen A."/>
            <person name="Lundell T."/>
            <person name="Morin E."/>
            <person name="Murat C."/>
            <person name="Sun H."/>
            <person name="Tunlid A."/>
            <person name="Henrissat B."/>
            <person name="Grigoriev I.V."/>
            <person name="Hibbett D.S."/>
            <person name="Martin F."/>
            <person name="Nordberg H.P."/>
            <person name="Cantor M.N."/>
            <person name="Hua S.X."/>
        </authorList>
    </citation>
    <scope>NUCLEOTIDE SEQUENCE [LARGE SCALE GENOMIC DNA]</scope>
    <source>
        <strain evidence="2 3">LaAM-08-1</strain>
    </source>
</reference>
<keyword evidence="1" id="KW-1133">Transmembrane helix</keyword>
<keyword evidence="3" id="KW-1185">Reference proteome</keyword>
<organism evidence="2 3">
    <name type="scientific">Laccaria amethystina LaAM-08-1</name>
    <dbReference type="NCBI Taxonomy" id="1095629"/>
    <lineage>
        <taxon>Eukaryota</taxon>
        <taxon>Fungi</taxon>
        <taxon>Dikarya</taxon>
        <taxon>Basidiomycota</taxon>
        <taxon>Agaricomycotina</taxon>
        <taxon>Agaricomycetes</taxon>
        <taxon>Agaricomycetidae</taxon>
        <taxon>Agaricales</taxon>
        <taxon>Agaricineae</taxon>
        <taxon>Hydnangiaceae</taxon>
        <taxon>Laccaria</taxon>
    </lineage>
</organism>
<reference evidence="3" key="2">
    <citation type="submission" date="2015-01" db="EMBL/GenBank/DDBJ databases">
        <title>Evolutionary Origins and Diversification of the Mycorrhizal Mutualists.</title>
        <authorList>
            <consortium name="DOE Joint Genome Institute"/>
            <consortium name="Mycorrhizal Genomics Consortium"/>
            <person name="Kohler A."/>
            <person name="Kuo A."/>
            <person name="Nagy L.G."/>
            <person name="Floudas D."/>
            <person name="Copeland A."/>
            <person name="Barry K.W."/>
            <person name="Cichocki N."/>
            <person name="Veneault-Fourrey C."/>
            <person name="LaButti K."/>
            <person name="Lindquist E.A."/>
            <person name="Lipzen A."/>
            <person name="Lundell T."/>
            <person name="Morin E."/>
            <person name="Murat C."/>
            <person name="Riley R."/>
            <person name="Ohm R."/>
            <person name="Sun H."/>
            <person name="Tunlid A."/>
            <person name="Henrissat B."/>
            <person name="Grigoriev I.V."/>
            <person name="Hibbett D.S."/>
            <person name="Martin F."/>
        </authorList>
    </citation>
    <scope>NUCLEOTIDE SEQUENCE [LARGE SCALE GENOMIC DNA]</scope>
    <source>
        <strain evidence="3">LaAM-08-1</strain>
    </source>
</reference>
<evidence type="ECO:0000313" key="2">
    <source>
        <dbReference type="EMBL" id="KIJ97440.1"/>
    </source>
</evidence>
<accession>A0A0C9WXH4</accession>
<feature type="transmembrane region" description="Helical" evidence="1">
    <location>
        <begin position="12"/>
        <end position="38"/>
    </location>
</feature>
<gene>
    <name evidence="2" type="ORF">K443DRAFT_244394</name>
</gene>
<evidence type="ECO:0000256" key="1">
    <source>
        <dbReference type="SAM" id="Phobius"/>
    </source>
</evidence>
<dbReference type="Proteomes" id="UP000054477">
    <property type="component" value="Unassembled WGS sequence"/>
</dbReference>
<dbReference type="HOGENOM" id="CLU_2622390_0_0_1"/>
<keyword evidence="1" id="KW-0472">Membrane</keyword>
<feature type="transmembrane region" description="Helical" evidence="1">
    <location>
        <begin position="58"/>
        <end position="76"/>
    </location>
</feature>
<protein>
    <submittedName>
        <fullName evidence="2">Uncharacterized protein</fullName>
    </submittedName>
</protein>
<dbReference type="EMBL" id="KN838693">
    <property type="protein sequence ID" value="KIJ97440.1"/>
    <property type="molecule type" value="Genomic_DNA"/>
</dbReference>
<evidence type="ECO:0000313" key="3">
    <source>
        <dbReference type="Proteomes" id="UP000054477"/>
    </source>
</evidence>
<keyword evidence="1" id="KW-0812">Transmembrane</keyword>
<sequence length="78" mass="8851">MQQSALTAMGLRLLRCILMLPGLVTGFPCSSCFIEGLVTGLDDTLHEPRRYLRDVHPIFVLTLSLTFYLNLLRMLLQI</sequence>